<comment type="subcellular location">
    <subcellularLocation>
        <location evidence="1 7">Cytoplasm</location>
    </subcellularLocation>
</comment>
<keyword evidence="3 7" id="KW-0963">Cytoplasm</keyword>
<dbReference type="STRING" id="1054147.F4PGC2"/>
<keyword evidence="6 7" id="KW-0687">Ribonucleoprotein</keyword>
<evidence type="ECO:0000256" key="2">
    <source>
        <dbReference type="ARBA" id="ARBA00010349"/>
    </source>
</evidence>
<evidence type="ECO:0000256" key="7">
    <source>
        <dbReference type="RuleBase" id="RU368100"/>
    </source>
</evidence>
<dbReference type="Pfam" id="PF02290">
    <property type="entry name" value="SRP14"/>
    <property type="match status" value="1"/>
</dbReference>
<feature type="region of interest" description="Disordered" evidence="8">
    <location>
        <begin position="94"/>
        <end position="114"/>
    </location>
</feature>
<reference evidence="10" key="1">
    <citation type="journal article" date="2011" name="Genome Res.">
        <title>Phylogeny-wide analysis of social amoeba genomes highlights ancient origins for complex intercellular communication.</title>
        <authorList>
            <person name="Heidel A.J."/>
            <person name="Lawal H.M."/>
            <person name="Felder M."/>
            <person name="Schilde C."/>
            <person name="Helps N.R."/>
            <person name="Tunggal B."/>
            <person name="Rivero F."/>
            <person name="John U."/>
            <person name="Schleicher M."/>
            <person name="Eichinger L."/>
            <person name="Platzer M."/>
            <person name="Noegel A.A."/>
            <person name="Schaap P."/>
            <person name="Gloeckner G."/>
        </authorList>
    </citation>
    <scope>NUCLEOTIDE SEQUENCE [LARGE SCALE GENOMIC DNA]</scope>
    <source>
        <strain evidence="10">SH3</strain>
    </source>
</reference>
<evidence type="ECO:0000256" key="5">
    <source>
        <dbReference type="ARBA" id="ARBA00023135"/>
    </source>
</evidence>
<comment type="function">
    <text evidence="7">Component of the signal recognition particle (SRP) complex, a ribonucleoprotein complex that mediates the cotranslational targeting of secretory and membrane proteins to the endoplasmic reticulum (ER). SRP9 together with SRP14 and the Alu portion of the SRP RNA, constitutes the elongation arrest domain of SRP. The complex of SRP9 and SRP14 is required for SRP RNA binding.</text>
</comment>
<evidence type="ECO:0000256" key="8">
    <source>
        <dbReference type="SAM" id="MobiDB-lite"/>
    </source>
</evidence>
<organism evidence="9 10">
    <name type="scientific">Cavenderia fasciculata</name>
    <name type="common">Slime mold</name>
    <name type="synonym">Dictyostelium fasciculatum</name>
    <dbReference type="NCBI Taxonomy" id="261658"/>
    <lineage>
        <taxon>Eukaryota</taxon>
        <taxon>Amoebozoa</taxon>
        <taxon>Evosea</taxon>
        <taxon>Eumycetozoa</taxon>
        <taxon>Dictyostelia</taxon>
        <taxon>Acytosteliales</taxon>
        <taxon>Cavenderiaceae</taxon>
        <taxon>Cavenderia</taxon>
    </lineage>
</organism>
<dbReference type="OMA" id="RFNGHNK"/>
<evidence type="ECO:0000313" key="9">
    <source>
        <dbReference type="EMBL" id="EGG24756.1"/>
    </source>
</evidence>
<accession>F4PGC2</accession>
<sequence>MVLLDNEGFLDQLHKLFQAKAKSGSVWYTMKRYVGGMDGKLIKGDNKEEESKCLIRATAGKKTISTIVLKDNLLSFQSKFKNVLILNLDNLKRDKQPEEPKSKNTKKALPMKKA</sequence>
<dbReference type="OrthoDB" id="19209at2759"/>
<keyword evidence="10" id="KW-1185">Reference proteome</keyword>
<evidence type="ECO:0000256" key="4">
    <source>
        <dbReference type="ARBA" id="ARBA00022884"/>
    </source>
</evidence>
<name>F4PGC2_CACFS</name>
<dbReference type="GO" id="GO:0030942">
    <property type="term" value="F:endoplasmic reticulum signal peptide binding"/>
    <property type="evidence" value="ECO:0007669"/>
    <property type="project" value="UniProtKB-UniRule"/>
</dbReference>
<dbReference type="GO" id="GO:0005786">
    <property type="term" value="C:signal recognition particle, endoplasmic reticulum targeting"/>
    <property type="evidence" value="ECO:0007669"/>
    <property type="project" value="UniProtKB-UniRule"/>
</dbReference>
<comment type="subunit">
    <text evidence="7">Heterodimer with SRP9; binds RNA as heterodimer. Component of a signal recognition particle (SRP) complex that consists of a 7SL RNA molecule of 300 nucleotides and six protein subunits: SRP72, SRP68, SRP54, SRP19, SRP14 and SRP9.</text>
</comment>
<dbReference type="SUPFAM" id="SSF54762">
    <property type="entry name" value="Signal recognition particle alu RNA binding heterodimer, SRP9/14"/>
    <property type="match status" value="1"/>
</dbReference>
<dbReference type="GeneID" id="14877213"/>
<protein>
    <recommendedName>
        <fullName evidence="7">Signal recognition particle 14 kDa protein</fullName>
        <shortName evidence="7">SRP14</shortName>
    </recommendedName>
</protein>
<feature type="compositionally biased region" description="Basic residues" evidence="8">
    <location>
        <begin position="103"/>
        <end position="114"/>
    </location>
</feature>
<keyword evidence="4 7" id="KW-0694">RNA-binding</keyword>
<dbReference type="InterPro" id="IPR009018">
    <property type="entry name" value="Signal_recog_particle_SRP9/14"/>
</dbReference>
<dbReference type="GO" id="GO:0006614">
    <property type="term" value="P:SRP-dependent cotranslational protein targeting to membrane"/>
    <property type="evidence" value="ECO:0007669"/>
    <property type="project" value="UniProtKB-UniRule"/>
</dbReference>
<dbReference type="Proteomes" id="UP000007797">
    <property type="component" value="Unassembled WGS sequence"/>
</dbReference>
<dbReference type="AlphaFoldDB" id="F4PGC2"/>
<evidence type="ECO:0000256" key="1">
    <source>
        <dbReference type="ARBA" id="ARBA00004496"/>
    </source>
</evidence>
<dbReference type="FunFam" id="3.30.720.10:FF:000003">
    <property type="entry name" value="Signal recognition particle 14"/>
    <property type="match status" value="1"/>
</dbReference>
<dbReference type="Gene3D" id="3.30.720.10">
    <property type="entry name" value="Signal recognition particle alu RNA binding heterodimer, srp9/1"/>
    <property type="match status" value="1"/>
</dbReference>
<dbReference type="GO" id="GO:0008312">
    <property type="term" value="F:7S RNA binding"/>
    <property type="evidence" value="ECO:0007669"/>
    <property type="project" value="UniProtKB-UniRule"/>
</dbReference>
<keyword evidence="5 7" id="KW-0733">Signal recognition particle</keyword>
<dbReference type="InterPro" id="IPR003210">
    <property type="entry name" value="Signal_recog_particle_SRP14"/>
</dbReference>
<evidence type="ECO:0000256" key="3">
    <source>
        <dbReference type="ARBA" id="ARBA00022490"/>
    </source>
</evidence>
<dbReference type="EMBL" id="GL883006">
    <property type="protein sequence ID" value="EGG24756.1"/>
    <property type="molecule type" value="Genomic_DNA"/>
</dbReference>
<evidence type="ECO:0000313" key="10">
    <source>
        <dbReference type="Proteomes" id="UP000007797"/>
    </source>
</evidence>
<dbReference type="KEGG" id="dfa:DFA_03000"/>
<gene>
    <name evidence="9" type="primary">srp14-2</name>
    <name evidence="9" type="ORF">DFA_03000</name>
</gene>
<proteinExistence type="inferred from homology"/>
<dbReference type="RefSeq" id="XP_004362607.1">
    <property type="nucleotide sequence ID" value="XM_004362550.1"/>
</dbReference>
<dbReference type="PANTHER" id="PTHR12013">
    <property type="entry name" value="SIGNAL RECOGNITION PARTICLE 14 KD PROTEIN"/>
    <property type="match status" value="1"/>
</dbReference>
<comment type="similarity">
    <text evidence="2 7">Belongs to the SRP14 family.</text>
</comment>
<evidence type="ECO:0000256" key="6">
    <source>
        <dbReference type="ARBA" id="ARBA00023274"/>
    </source>
</evidence>